<proteinExistence type="inferred from homology"/>
<name>A0A1C7MFD6_GRIFR</name>
<dbReference type="InterPro" id="IPR050386">
    <property type="entry name" value="Glycosyl_hydrolase_5"/>
</dbReference>
<keyword evidence="3 4" id="KW-0326">Glycosidase</keyword>
<dbReference type="PANTHER" id="PTHR31297">
    <property type="entry name" value="GLUCAN ENDO-1,6-BETA-GLUCOSIDASE B"/>
    <property type="match status" value="1"/>
</dbReference>
<evidence type="ECO:0000313" key="7">
    <source>
        <dbReference type="EMBL" id="OBZ73724.1"/>
    </source>
</evidence>
<dbReference type="GO" id="GO:0005576">
    <property type="term" value="C:extracellular region"/>
    <property type="evidence" value="ECO:0007669"/>
    <property type="project" value="TreeGrafter"/>
</dbReference>
<comment type="similarity">
    <text evidence="1 4">Belongs to the glycosyl hydrolase 5 (cellulase A) family.</text>
</comment>
<dbReference type="SUPFAM" id="SSF51445">
    <property type="entry name" value="(Trans)glycosidases"/>
    <property type="match status" value="1"/>
</dbReference>
<dbReference type="InterPro" id="IPR001547">
    <property type="entry name" value="Glyco_hydro_5"/>
</dbReference>
<dbReference type="Proteomes" id="UP000092993">
    <property type="component" value="Unassembled WGS sequence"/>
</dbReference>
<dbReference type="Pfam" id="PF00150">
    <property type="entry name" value="Cellulase"/>
    <property type="match status" value="1"/>
</dbReference>
<evidence type="ECO:0000256" key="1">
    <source>
        <dbReference type="ARBA" id="ARBA00005641"/>
    </source>
</evidence>
<evidence type="ECO:0000256" key="4">
    <source>
        <dbReference type="RuleBase" id="RU361153"/>
    </source>
</evidence>
<dbReference type="GO" id="GO:0009986">
    <property type="term" value="C:cell surface"/>
    <property type="evidence" value="ECO:0007669"/>
    <property type="project" value="TreeGrafter"/>
</dbReference>
<dbReference type="GO" id="GO:0008422">
    <property type="term" value="F:beta-glucosidase activity"/>
    <property type="evidence" value="ECO:0007669"/>
    <property type="project" value="TreeGrafter"/>
</dbReference>
<organism evidence="7 8">
    <name type="scientific">Grifola frondosa</name>
    <name type="common">Maitake</name>
    <name type="synonym">Polyporus frondosus</name>
    <dbReference type="NCBI Taxonomy" id="5627"/>
    <lineage>
        <taxon>Eukaryota</taxon>
        <taxon>Fungi</taxon>
        <taxon>Dikarya</taxon>
        <taxon>Basidiomycota</taxon>
        <taxon>Agaricomycotina</taxon>
        <taxon>Agaricomycetes</taxon>
        <taxon>Polyporales</taxon>
        <taxon>Grifolaceae</taxon>
        <taxon>Grifola</taxon>
    </lineage>
</organism>
<dbReference type="STRING" id="5627.A0A1C7MFD6"/>
<feature type="signal peptide" evidence="5">
    <location>
        <begin position="1"/>
        <end position="22"/>
    </location>
</feature>
<dbReference type="Gene3D" id="3.20.20.80">
    <property type="entry name" value="Glycosidases"/>
    <property type="match status" value="2"/>
</dbReference>
<dbReference type="AlphaFoldDB" id="A0A1C7MFD6"/>
<sequence length="465" mass="50788">MRVSFGLGALLFASAGVHHAAAEIPSKIYGVNLGSWLVLEPWMLPAEWTAMGGEICGSCQNCIGSEFAFAQAYPKTVDSSFAKHWSTWFTQDDVNQLKSVGINTVRIPLGYWIVEQLVNRKTEFYPRGGISYLQQGLQMLNDAGIQAILDHHALPGVQTADQSFTGQCTSNTKYNYHRALVWTAVMTALSHLDPHFASVFAIEAVNEPIMDATQTPGYGGFQKNFVQVVRAVELVLGIPVPGMTLDTKVSTTNFTSALTTVSKSSTIFSSEIKSVLLEAVPILVELGIELSIPAIFNSESASAPLHSVREPLVTNFMDVNWQYNNPANPANASIGPQGYDNHLYYSFGGVAAANPDAYLTSICNLQRVQADAAVGDSPLWFGEWGLPTQFNATDEFLFKWADAQKLAYSQGAGWIFWNFKTEISALAGDLARQWSYLEGIKLGYLTTDPSQVNDPHVCDPYVNAS</sequence>
<comment type="caution">
    <text evidence="7">The sequence shown here is derived from an EMBL/GenBank/DDBJ whole genome shotgun (WGS) entry which is preliminary data.</text>
</comment>
<gene>
    <name evidence="7" type="primary">exgB</name>
    <name evidence="7" type="ORF">A0H81_06236</name>
</gene>
<evidence type="ECO:0000256" key="5">
    <source>
        <dbReference type="SAM" id="SignalP"/>
    </source>
</evidence>
<dbReference type="GO" id="GO:0009251">
    <property type="term" value="P:glucan catabolic process"/>
    <property type="evidence" value="ECO:0007669"/>
    <property type="project" value="TreeGrafter"/>
</dbReference>
<reference evidence="7 8" key="1">
    <citation type="submission" date="2016-03" db="EMBL/GenBank/DDBJ databases">
        <title>Whole genome sequencing of Grifola frondosa 9006-11.</title>
        <authorList>
            <person name="Min B."/>
            <person name="Park H."/>
            <person name="Kim J.-G."/>
            <person name="Cho H."/>
            <person name="Oh Y.-L."/>
            <person name="Kong W.-S."/>
            <person name="Choi I.-G."/>
        </authorList>
    </citation>
    <scope>NUCLEOTIDE SEQUENCE [LARGE SCALE GENOMIC DNA]</scope>
    <source>
        <strain evidence="7 8">9006-11</strain>
    </source>
</reference>
<evidence type="ECO:0000256" key="3">
    <source>
        <dbReference type="ARBA" id="ARBA00023295"/>
    </source>
</evidence>
<dbReference type="PANTHER" id="PTHR31297:SF42">
    <property type="entry name" value="GLYCOSIDE HYDROLASE FAMILY 5 DOMAIN-CONTAINING PROTEIN"/>
    <property type="match status" value="1"/>
</dbReference>
<evidence type="ECO:0000313" key="8">
    <source>
        <dbReference type="Proteomes" id="UP000092993"/>
    </source>
</evidence>
<feature type="chain" id="PRO_5008889106" evidence="5">
    <location>
        <begin position="23"/>
        <end position="465"/>
    </location>
</feature>
<keyword evidence="2 4" id="KW-0378">Hydrolase</keyword>
<feature type="domain" description="Glycoside hydrolase family 5" evidence="6">
    <location>
        <begin position="82"/>
        <end position="420"/>
    </location>
</feature>
<keyword evidence="5" id="KW-0732">Signal</keyword>
<evidence type="ECO:0000259" key="6">
    <source>
        <dbReference type="Pfam" id="PF00150"/>
    </source>
</evidence>
<accession>A0A1C7MFD6</accession>
<protein>
    <submittedName>
        <fullName evidence="7">Putative glucan endo-1,6-beta-glucosidase B</fullName>
    </submittedName>
</protein>
<dbReference type="OrthoDB" id="1887033at2759"/>
<dbReference type="EMBL" id="LUGG01000006">
    <property type="protein sequence ID" value="OBZ73724.1"/>
    <property type="molecule type" value="Genomic_DNA"/>
</dbReference>
<dbReference type="OMA" id="WMLPAEW"/>
<evidence type="ECO:0000256" key="2">
    <source>
        <dbReference type="ARBA" id="ARBA00022801"/>
    </source>
</evidence>
<keyword evidence="8" id="KW-1185">Reference proteome</keyword>
<dbReference type="InterPro" id="IPR017853">
    <property type="entry name" value="GH"/>
</dbReference>